<dbReference type="Proteomes" id="UP000325292">
    <property type="component" value="Chromosome"/>
</dbReference>
<dbReference type="CDD" id="cd00586">
    <property type="entry name" value="4HBT"/>
    <property type="match status" value="1"/>
</dbReference>
<dbReference type="Pfam" id="PF13279">
    <property type="entry name" value="4HBT_2"/>
    <property type="match status" value="1"/>
</dbReference>
<evidence type="ECO:0000313" key="1">
    <source>
        <dbReference type="EMBL" id="AUW95324.1"/>
    </source>
</evidence>
<dbReference type="Gene3D" id="3.10.129.10">
    <property type="entry name" value="Hotdog Thioesterase"/>
    <property type="match status" value="1"/>
</dbReference>
<protein>
    <submittedName>
        <fullName evidence="1">Thioesterase</fullName>
    </submittedName>
</protein>
<organism evidence="1 2">
    <name type="scientific">Sulfobacillus thermotolerans</name>
    <dbReference type="NCBI Taxonomy" id="338644"/>
    <lineage>
        <taxon>Bacteria</taxon>
        <taxon>Bacillati</taxon>
        <taxon>Bacillota</taxon>
        <taxon>Clostridia</taxon>
        <taxon>Eubacteriales</taxon>
        <taxon>Clostridiales Family XVII. Incertae Sedis</taxon>
        <taxon>Sulfobacillus</taxon>
    </lineage>
</organism>
<gene>
    <name evidence="1" type="ORF">BXT84_01225</name>
</gene>
<evidence type="ECO:0000313" key="2">
    <source>
        <dbReference type="Proteomes" id="UP000325292"/>
    </source>
</evidence>
<dbReference type="InterPro" id="IPR029069">
    <property type="entry name" value="HotDog_dom_sf"/>
</dbReference>
<sequence>MTTWTTCLRWAECDVAGIIYHAHLFDWFSEARIHWLRAHNMDYYKILRPLGLELLVRHAEADFIHAMRPGDRCDVHASLTGLTPTRATFTYQVTSQGQETSRGITEHIFVLNGHAARLDRSLPEYYGSLQQLLS</sequence>
<dbReference type="EMBL" id="CP019454">
    <property type="protein sequence ID" value="AUW95324.1"/>
    <property type="molecule type" value="Genomic_DNA"/>
</dbReference>
<accession>A0ABM6RVL6</accession>
<name>A0ABM6RVL6_9FIRM</name>
<reference evidence="1 2" key="1">
    <citation type="journal article" date="2019" name="Sci. Rep.">
        <title>Sulfobacillus thermotolerans: new insights into resistance and metabolic capacities of acidophilic chemolithotrophs.</title>
        <authorList>
            <person name="Panyushkina A.E."/>
            <person name="Babenko V.V."/>
            <person name="Nikitina A.S."/>
            <person name="Selezneva O.V."/>
            <person name="Tsaplina I.A."/>
            <person name="Letarova M.A."/>
            <person name="Kostryukova E.S."/>
            <person name="Letarov A.V."/>
        </authorList>
    </citation>
    <scope>NUCLEOTIDE SEQUENCE [LARGE SCALE GENOMIC DNA]</scope>
    <source>
        <strain evidence="1 2">Kr1</strain>
    </source>
</reference>
<keyword evidence="2" id="KW-1185">Reference proteome</keyword>
<dbReference type="SUPFAM" id="SSF54637">
    <property type="entry name" value="Thioesterase/thiol ester dehydrase-isomerase"/>
    <property type="match status" value="1"/>
</dbReference>
<proteinExistence type="predicted"/>